<evidence type="ECO:0000313" key="2">
    <source>
        <dbReference type="Proteomes" id="UP001164929"/>
    </source>
</evidence>
<evidence type="ECO:0000313" key="1">
    <source>
        <dbReference type="EMBL" id="KAJ7003386.1"/>
    </source>
</evidence>
<dbReference type="Proteomes" id="UP001164929">
    <property type="component" value="Chromosome 3"/>
</dbReference>
<reference evidence="1" key="1">
    <citation type="journal article" date="2023" name="Mol. Ecol. Resour.">
        <title>Chromosome-level genome assembly of a triploid poplar Populus alba 'Berolinensis'.</title>
        <authorList>
            <person name="Chen S."/>
            <person name="Yu Y."/>
            <person name="Wang X."/>
            <person name="Wang S."/>
            <person name="Zhang T."/>
            <person name="Zhou Y."/>
            <person name="He R."/>
            <person name="Meng N."/>
            <person name="Wang Y."/>
            <person name="Liu W."/>
            <person name="Liu Z."/>
            <person name="Liu J."/>
            <person name="Guo Q."/>
            <person name="Huang H."/>
            <person name="Sederoff R.R."/>
            <person name="Wang G."/>
            <person name="Qu G."/>
            <person name="Chen S."/>
        </authorList>
    </citation>
    <scope>NUCLEOTIDE SEQUENCE</scope>
    <source>
        <strain evidence="1">SC-2020</strain>
    </source>
</reference>
<organism evidence="1 2">
    <name type="scientific">Populus alba x Populus x berolinensis</name>
    <dbReference type="NCBI Taxonomy" id="444605"/>
    <lineage>
        <taxon>Eukaryota</taxon>
        <taxon>Viridiplantae</taxon>
        <taxon>Streptophyta</taxon>
        <taxon>Embryophyta</taxon>
        <taxon>Tracheophyta</taxon>
        <taxon>Spermatophyta</taxon>
        <taxon>Magnoliopsida</taxon>
        <taxon>eudicotyledons</taxon>
        <taxon>Gunneridae</taxon>
        <taxon>Pentapetalae</taxon>
        <taxon>rosids</taxon>
        <taxon>fabids</taxon>
        <taxon>Malpighiales</taxon>
        <taxon>Salicaceae</taxon>
        <taxon>Saliceae</taxon>
        <taxon>Populus</taxon>
    </lineage>
</organism>
<accession>A0AAD6R728</accession>
<sequence>MTYIKKKKSWFHCRHQNNELPQNGCGVRALSGLLAGMKRRWMSGHGYVLTRAKSESEKDDREEKLFKVAILK</sequence>
<proteinExistence type="predicted"/>
<keyword evidence="2" id="KW-1185">Reference proteome</keyword>
<gene>
    <name evidence="1" type="ORF">NC653_008574</name>
</gene>
<protein>
    <submittedName>
        <fullName evidence="1">Uncharacterized protein</fullName>
    </submittedName>
</protein>
<comment type="caution">
    <text evidence="1">The sequence shown here is derived from an EMBL/GenBank/DDBJ whole genome shotgun (WGS) entry which is preliminary data.</text>
</comment>
<dbReference type="AlphaFoldDB" id="A0AAD6R728"/>
<name>A0AAD6R728_9ROSI</name>
<dbReference type="EMBL" id="JAQIZT010000003">
    <property type="protein sequence ID" value="KAJ7003386.1"/>
    <property type="molecule type" value="Genomic_DNA"/>
</dbReference>